<dbReference type="InterPro" id="IPR006108">
    <property type="entry name" value="3HC_DH_C"/>
</dbReference>
<keyword evidence="4" id="KW-0963">Cytoplasm</keyword>
<evidence type="ECO:0000259" key="12">
    <source>
        <dbReference type="Pfam" id="PF02737"/>
    </source>
</evidence>
<evidence type="ECO:0000256" key="8">
    <source>
        <dbReference type="ARBA" id="ARBA00038962"/>
    </source>
</evidence>
<protein>
    <recommendedName>
        <fullName evidence="9">L-gulonate 3-dehydrogenase</fullName>
        <ecNumber evidence="8">1.1.1.45</ecNumber>
    </recommendedName>
    <alternativeName>
        <fullName evidence="9">L-gulonate 3-dehydrogenase</fullName>
    </alternativeName>
</protein>
<dbReference type="EMBL" id="QEKO01000001">
    <property type="protein sequence ID" value="PVY67782.1"/>
    <property type="molecule type" value="Genomic_DNA"/>
</dbReference>
<dbReference type="OrthoDB" id="5287258at2"/>
<dbReference type="EC" id="1.1.1.45" evidence="8"/>
<evidence type="ECO:0000313" key="14">
    <source>
        <dbReference type="Proteomes" id="UP000246145"/>
    </source>
</evidence>
<dbReference type="Gene3D" id="1.10.1040.10">
    <property type="entry name" value="N-(1-d-carboxylethyl)-l-norvaline Dehydrogenase, domain 2"/>
    <property type="match status" value="1"/>
</dbReference>
<evidence type="ECO:0000256" key="9">
    <source>
        <dbReference type="ARBA" id="ARBA00042709"/>
    </source>
</evidence>
<dbReference type="SUPFAM" id="SSF48179">
    <property type="entry name" value="6-phosphogluconate dehydrogenase C-terminal domain-like"/>
    <property type="match status" value="1"/>
</dbReference>
<dbReference type="InterPro" id="IPR013328">
    <property type="entry name" value="6PGD_dom2"/>
</dbReference>
<evidence type="ECO:0000256" key="3">
    <source>
        <dbReference type="ARBA" id="ARBA00011738"/>
    </source>
</evidence>
<reference evidence="13 14" key="1">
    <citation type="submission" date="2018-04" db="EMBL/GenBank/DDBJ databases">
        <title>Genomic Encyclopedia of Type Strains, Phase IV (KMG-IV): sequencing the most valuable type-strain genomes for metagenomic binning, comparative biology and taxonomic classification.</title>
        <authorList>
            <person name="Goeker M."/>
        </authorList>
    </citation>
    <scope>NUCLEOTIDE SEQUENCE [LARGE SCALE GENOMIC DNA]</scope>
    <source>
        <strain evidence="13 14">DSM 10065</strain>
    </source>
</reference>
<evidence type="ECO:0000256" key="4">
    <source>
        <dbReference type="ARBA" id="ARBA00022490"/>
    </source>
</evidence>
<dbReference type="GO" id="GO:0050104">
    <property type="term" value="F:L-gulonate 3-dehydrogenase activity"/>
    <property type="evidence" value="ECO:0007669"/>
    <property type="project" value="UniProtKB-EC"/>
</dbReference>
<comment type="caution">
    <text evidence="13">The sequence shown here is derived from an EMBL/GenBank/DDBJ whole genome shotgun (WGS) entry which is preliminary data.</text>
</comment>
<dbReference type="Pfam" id="PF02737">
    <property type="entry name" value="3HCDH_N"/>
    <property type="match status" value="1"/>
</dbReference>
<name>A0A2U1CPG0_9BURK</name>
<dbReference type="InterPro" id="IPR036291">
    <property type="entry name" value="NAD(P)-bd_dom_sf"/>
</dbReference>
<dbReference type="PIRSF" id="PIRSF000105">
    <property type="entry name" value="HCDH"/>
    <property type="match status" value="1"/>
</dbReference>
<dbReference type="InterPro" id="IPR008927">
    <property type="entry name" value="6-PGluconate_DH-like_C_sf"/>
</dbReference>
<dbReference type="GO" id="GO:0005737">
    <property type="term" value="C:cytoplasm"/>
    <property type="evidence" value="ECO:0007669"/>
    <property type="project" value="UniProtKB-SubCell"/>
</dbReference>
<evidence type="ECO:0000256" key="1">
    <source>
        <dbReference type="ARBA" id="ARBA00004496"/>
    </source>
</evidence>
<comment type="subunit">
    <text evidence="3">Homodimer.</text>
</comment>
<dbReference type="AlphaFoldDB" id="A0A2U1CPG0"/>
<keyword evidence="5" id="KW-0597">Phosphoprotein</keyword>
<dbReference type="Pfam" id="PF00725">
    <property type="entry name" value="3HCDH"/>
    <property type="match status" value="1"/>
</dbReference>
<sequence>MSTPAIVALGAGRMGRGIALAYAMRGHRVAIVDFKPRNQEAFQALHESVFHELRLTLEQLAELELFPVEETESHLKNILLHPLDEAPAILAGAEIIFEGVPETPEAKRDALTRLGELAGPQALIASTTSTMLASDLAPMVSNPQRFMNAHWLNPAYIIPLVEVSPHPGSDPKAVDRLVQSLESIGKVPVRCACSPGYIVPRLQSLVMNEAARMVEEGVATAEQIDLATRHGLGFRFAAIGVLEFIDYGGNDILYHANNYLAKNLDANRYAMPDIVRRYMDEGKVGLRSASGFHSYEGLDLEAYRRDVLARTLGMLRHFGLDKSANSNDEKGN</sequence>
<evidence type="ECO:0000259" key="11">
    <source>
        <dbReference type="Pfam" id="PF00725"/>
    </source>
</evidence>
<dbReference type="STRING" id="1231391.GCA_000308195_01428"/>
<accession>A0A2U1CPG0</accession>
<evidence type="ECO:0000256" key="10">
    <source>
        <dbReference type="PIRSR" id="PIRSR000105-1"/>
    </source>
</evidence>
<evidence type="ECO:0000256" key="5">
    <source>
        <dbReference type="ARBA" id="ARBA00022553"/>
    </source>
</evidence>
<dbReference type="InterPro" id="IPR006176">
    <property type="entry name" value="3-OHacyl-CoA_DH_NAD-bd"/>
</dbReference>
<dbReference type="PANTHER" id="PTHR48075">
    <property type="entry name" value="3-HYDROXYACYL-COA DEHYDROGENASE FAMILY PROTEIN"/>
    <property type="match status" value="1"/>
</dbReference>
<evidence type="ECO:0000256" key="6">
    <source>
        <dbReference type="ARBA" id="ARBA00023002"/>
    </source>
</evidence>
<dbReference type="Proteomes" id="UP000246145">
    <property type="component" value="Unassembled WGS sequence"/>
</dbReference>
<dbReference type="PANTHER" id="PTHR48075:SF1">
    <property type="entry name" value="LAMBDA-CRYSTALLIN HOMOLOG"/>
    <property type="match status" value="1"/>
</dbReference>
<evidence type="ECO:0000256" key="7">
    <source>
        <dbReference type="ARBA" id="ARBA00023027"/>
    </source>
</evidence>
<dbReference type="SUPFAM" id="SSF51735">
    <property type="entry name" value="NAD(P)-binding Rossmann-fold domains"/>
    <property type="match status" value="1"/>
</dbReference>
<dbReference type="GO" id="GO:0070403">
    <property type="term" value="F:NAD+ binding"/>
    <property type="evidence" value="ECO:0007669"/>
    <property type="project" value="InterPro"/>
</dbReference>
<proteinExistence type="inferred from homology"/>
<dbReference type="GO" id="GO:0006631">
    <property type="term" value="P:fatty acid metabolic process"/>
    <property type="evidence" value="ECO:0007669"/>
    <property type="project" value="InterPro"/>
</dbReference>
<dbReference type="RefSeq" id="WP_116517091.1">
    <property type="nucleotide sequence ID" value="NZ_JACCEX010000001.1"/>
</dbReference>
<organism evidence="13 14">
    <name type="scientific">Pusillimonas noertemannii</name>
    <dbReference type="NCBI Taxonomy" id="305977"/>
    <lineage>
        <taxon>Bacteria</taxon>
        <taxon>Pseudomonadati</taxon>
        <taxon>Pseudomonadota</taxon>
        <taxon>Betaproteobacteria</taxon>
        <taxon>Burkholderiales</taxon>
        <taxon>Alcaligenaceae</taxon>
        <taxon>Pusillimonas</taxon>
    </lineage>
</organism>
<keyword evidence="7" id="KW-0520">NAD</keyword>
<keyword evidence="14" id="KW-1185">Reference proteome</keyword>
<dbReference type="InterPro" id="IPR022694">
    <property type="entry name" value="3-OHacyl-CoA_DH"/>
</dbReference>
<keyword evidence="6" id="KW-0560">Oxidoreductase</keyword>
<evidence type="ECO:0000256" key="2">
    <source>
        <dbReference type="ARBA" id="ARBA00009463"/>
    </source>
</evidence>
<dbReference type="Gene3D" id="3.40.50.720">
    <property type="entry name" value="NAD(P)-binding Rossmann-like Domain"/>
    <property type="match status" value="1"/>
</dbReference>
<gene>
    <name evidence="13" type="ORF">C7440_0165</name>
</gene>
<feature type="domain" description="3-hydroxyacyl-CoA dehydrogenase NAD binding" evidence="12">
    <location>
        <begin position="7"/>
        <end position="191"/>
    </location>
</feature>
<comment type="subcellular location">
    <subcellularLocation>
        <location evidence="1">Cytoplasm</location>
    </subcellularLocation>
</comment>
<dbReference type="NCBIfam" id="NF006125">
    <property type="entry name" value="PRK08269.1"/>
    <property type="match status" value="1"/>
</dbReference>
<evidence type="ECO:0000313" key="13">
    <source>
        <dbReference type="EMBL" id="PVY67782.1"/>
    </source>
</evidence>
<feature type="domain" description="3-hydroxyacyl-CoA dehydrogenase C-terminal" evidence="11">
    <location>
        <begin position="196"/>
        <end position="295"/>
    </location>
</feature>
<feature type="site" description="Important for catalytic activity" evidence="10">
    <location>
        <position position="150"/>
    </location>
</feature>
<comment type="similarity">
    <text evidence="2">Belongs to the 3-hydroxyacyl-CoA dehydrogenase family.</text>
</comment>